<dbReference type="FunFam" id="1.50.10.10:FF:000037">
    <property type="entry name" value="alpha-1,2-Mannosidase"/>
    <property type="match status" value="1"/>
</dbReference>
<dbReference type="EMBL" id="JAQJAN010000010">
    <property type="protein sequence ID" value="KAJ5719691.1"/>
    <property type="molecule type" value="Genomic_DNA"/>
</dbReference>
<evidence type="ECO:0000256" key="9">
    <source>
        <dbReference type="RuleBase" id="RU361193"/>
    </source>
</evidence>
<dbReference type="InterPro" id="IPR001382">
    <property type="entry name" value="Glyco_hydro_47"/>
</dbReference>
<feature type="disulfide bond" evidence="8">
    <location>
        <begin position="318"/>
        <end position="347"/>
    </location>
</feature>
<comment type="pathway">
    <text evidence="2">Protein modification; protein glycosylation.</text>
</comment>
<dbReference type="InterPro" id="IPR036026">
    <property type="entry name" value="Seven-hairpin_glycosidases"/>
</dbReference>
<keyword evidence="4 9" id="KW-0378">Hydrolase</keyword>
<evidence type="ECO:0000256" key="3">
    <source>
        <dbReference type="ARBA" id="ARBA00007658"/>
    </source>
</evidence>
<dbReference type="SUPFAM" id="SSF48225">
    <property type="entry name" value="Seven-hairpin glycosidases"/>
    <property type="match status" value="1"/>
</dbReference>
<evidence type="ECO:0000256" key="2">
    <source>
        <dbReference type="ARBA" id="ARBA00004922"/>
    </source>
</evidence>
<dbReference type="EC" id="3.2.1.-" evidence="9"/>
<evidence type="ECO:0000313" key="11">
    <source>
        <dbReference type="Proteomes" id="UP001215712"/>
    </source>
</evidence>
<comment type="caution">
    <text evidence="10">The sequence shown here is derived from an EMBL/GenBank/DDBJ whole genome shotgun (WGS) entry which is preliminary data.</text>
</comment>
<dbReference type="PANTHER" id="PTHR11742">
    <property type="entry name" value="MANNOSYL-OLIGOSACCHARIDE ALPHA-1,2-MANNOSIDASE-RELATED"/>
    <property type="match status" value="1"/>
</dbReference>
<sequence length="524" mass="59958">MPRLIPYIQHQFNPETKNDRRGIEERKHAVKQAFKHSWNGYKKHAWLWDEVSPISGEHKSTLGSWGATLIDSLDTLLIMGLNGEFEHAVECLHDIDFSRPIAPSINVFETNIRYLGGLLSAHDLTEGKHQVLLDKARELGDFLLSAFNTPNGIPETRWNWSTPALTHESRRENIFIAELGSMSLEFTRLSQITGDTKYFDAIQTITDILHKTQNSTRLPGLWPVLFDPNKLQFPGTHFTVGGMADSAYEYLVKEFILLGGRLDQYREMYISAVESMKLNLLFSGMTPDGRATLFSGDVRFDSKSDQKAFEYQTEHLKCFLGGMVGIGAKVFDRPSDLSIARDLVEGCIWAYDLMPTGIMPETLYLSGCRNVSCEWDEERWLRGILGRTDERNMPAQVREAAEQIAFIQGLKPPILEVADPTYRLRPEAIESIFILYRLTGEKSLQDTAWRMFQNIEKSTRAEHGYAVLNDTRDTESAKLDVMESFWLSETLKYFYLIFSVPDCLSLDEYIFNTEGHPFKYLNVK</sequence>
<comment type="cofactor">
    <cofactor evidence="1 7">
        <name>Ca(2+)</name>
        <dbReference type="ChEBI" id="CHEBI:29108"/>
    </cofactor>
</comment>
<comment type="similarity">
    <text evidence="3 9">Belongs to the glycosyl hydrolase 47 family.</text>
</comment>
<dbReference type="Proteomes" id="UP001215712">
    <property type="component" value="Unassembled WGS sequence"/>
</dbReference>
<reference evidence="10" key="1">
    <citation type="journal article" date="2023" name="IMA Fungus">
        <title>Comparative genomic study of the Penicillium genus elucidates a diverse pangenome and 15 lateral gene transfer events.</title>
        <authorList>
            <person name="Petersen C."/>
            <person name="Sorensen T."/>
            <person name="Nielsen M.R."/>
            <person name="Sondergaard T.E."/>
            <person name="Sorensen J.L."/>
            <person name="Fitzpatrick D.A."/>
            <person name="Frisvad J.C."/>
            <person name="Nielsen K.L."/>
        </authorList>
    </citation>
    <scope>NUCLEOTIDE SEQUENCE</scope>
    <source>
        <strain evidence="10">IBT 17514</strain>
    </source>
</reference>
<dbReference type="Gene3D" id="1.50.10.10">
    <property type="match status" value="1"/>
</dbReference>
<feature type="active site" description="Proton donor" evidence="6">
    <location>
        <position position="109"/>
    </location>
</feature>
<evidence type="ECO:0000256" key="4">
    <source>
        <dbReference type="ARBA" id="ARBA00022801"/>
    </source>
</evidence>
<evidence type="ECO:0000256" key="8">
    <source>
        <dbReference type="PIRSR" id="PIRSR601382-3"/>
    </source>
</evidence>
<dbReference type="InterPro" id="IPR050749">
    <property type="entry name" value="Glycosyl_Hydrolase_47"/>
</dbReference>
<keyword evidence="7" id="KW-0106">Calcium</keyword>
<evidence type="ECO:0000313" key="10">
    <source>
        <dbReference type="EMBL" id="KAJ5719691.1"/>
    </source>
</evidence>
<keyword evidence="7" id="KW-0479">Metal-binding</keyword>
<feature type="active site" description="Proton donor" evidence="6">
    <location>
        <position position="361"/>
    </location>
</feature>
<feature type="active site" evidence="6">
    <location>
        <position position="245"/>
    </location>
</feature>
<dbReference type="GO" id="GO:0005509">
    <property type="term" value="F:calcium ion binding"/>
    <property type="evidence" value="ECO:0007669"/>
    <property type="project" value="InterPro"/>
</dbReference>
<keyword evidence="5 8" id="KW-1015">Disulfide bond</keyword>
<dbReference type="GO" id="GO:0005975">
    <property type="term" value="P:carbohydrate metabolic process"/>
    <property type="evidence" value="ECO:0007669"/>
    <property type="project" value="InterPro"/>
</dbReference>
<dbReference type="GO" id="GO:0004571">
    <property type="term" value="F:mannosyl-oligosaccharide 1,2-alpha-mannosidase activity"/>
    <property type="evidence" value="ECO:0007669"/>
    <property type="project" value="InterPro"/>
</dbReference>
<dbReference type="PANTHER" id="PTHR11742:SF49">
    <property type="entry name" value="ALPHA-1,2-MANNOSIDASE"/>
    <property type="match status" value="1"/>
</dbReference>
<evidence type="ECO:0000256" key="6">
    <source>
        <dbReference type="PIRSR" id="PIRSR601382-1"/>
    </source>
</evidence>
<organism evidence="10 11">
    <name type="scientific">Penicillium malachiteum</name>
    <dbReference type="NCBI Taxonomy" id="1324776"/>
    <lineage>
        <taxon>Eukaryota</taxon>
        <taxon>Fungi</taxon>
        <taxon>Dikarya</taxon>
        <taxon>Ascomycota</taxon>
        <taxon>Pezizomycotina</taxon>
        <taxon>Eurotiomycetes</taxon>
        <taxon>Eurotiomycetidae</taxon>
        <taxon>Eurotiales</taxon>
        <taxon>Aspergillaceae</taxon>
        <taxon>Penicillium</taxon>
    </lineage>
</organism>
<evidence type="ECO:0000256" key="1">
    <source>
        <dbReference type="ARBA" id="ARBA00001913"/>
    </source>
</evidence>
<dbReference type="InterPro" id="IPR012341">
    <property type="entry name" value="6hp_glycosidase-like_sf"/>
</dbReference>
<proteinExistence type="inferred from homology"/>
<evidence type="ECO:0000256" key="5">
    <source>
        <dbReference type="ARBA" id="ARBA00023157"/>
    </source>
</evidence>
<protein>
    <recommendedName>
        <fullName evidence="9">alpha-1,2-Mannosidase</fullName>
        <ecNumber evidence="9">3.2.1.-</ecNumber>
    </recommendedName>
</protein>
<dbReference type="GO" id="GO:0036503">
    <property type="term" value="P:ERAD pathway"/>
    <property type="evidence" value="ECO:0007669"/>
    <property type="project" value="UniProtKB-ARBA"/>
</dbReference>
<dbReference type="AlphaFoldDB" id="A0AAD6HIY4"/>
<dbReference type="GO" id="GO:0016020">
    <property type="term" value="C:membrane"/>
    <property type="evidence" value="ECO:0007669"/>
    <property type="project" value="InterPro"/>
</dbReference>
<feature type="active site" evidence="6">
    <location>
        <position position="427"/>
    </location>
</feature>
<name>A0AAD6HIY4_9EURO</name>
<dbReference type="GO" id="GO:0005783">
    <property type="term" value="C:endoplasmic reticulum"/>
    <property type="evidence" value="ECO:0007669"/>
    <property type="project" value="TreeGrafter"/>
</dbReference>
<accession>A0AAD6HIY4</accession>
<evidence type="ECO:0000256" key="7">
    <source>
        <dbReference type="PIRSR" id="PIRSR601382-2"/>
    </source>
</evidence>
<dbReference type="PRINTS" id="PR00747">
    <property type="entry name" value="GLYHDRLASE47"/>
</dbReference>
<reference evidence="10" key="2">
    <citation type="submission" date="2023-01" db="EMBL/GenBank/DDBJ databases">
        <authorList>
            <person name="Petersen C."/>
        </authorList>
    </citation>
    <scope>NUCLEOTIDE SEQUENCE</scope>
    <source>
        <strain evidence="10">IBT 17514</strain>
    </source>
</reference>
<keyword evidence="11" id="KW-1185">Reference proteome</keyword>
<dbReference type="Pfam" id="PF01532">
    <property type="entry name" value="Glyco_hydro_47"/>
    <property type="match status" value="1"/>
</dbReference>
<gene>
    <name evidence="10" type="ORF">N7493_007269</name>
</gene>
<keyword evidence="9" id="KW-0326">Glycosidase</keyword>
<feature type="binding site" evidence="7">
    <location>
        <position position="513"/>
    </location>
    <ligand>
        <name>Ca(2+)</name>
        <dbReference type="ChEBI" id="CHEBI:29108"/>
    </ligand>
</feature>